<proteinExistence type="predicted"/>
<gene>
    <name evidence="3" type="ORF">AK812_SmicGene30821</name>
</gene>
<feature type="transmembrane region" description="Helical" evidence="2">
    <location>
        <begin position="73"/>
        <end position="97"/>
    </location>
</feature>
<comment type="caution">
    <text evidence="3">The sequence shown here is derived from an EMBL/GenBank/DDBJ whole genome shotgun (WGS) entry which is preliminary data.</text>
</comment>
<accession>A0A1Q9CYD5</accession>
<evidence type="ECO:0000256" key="1">
    <source>
        <dbReference type="SAM" id="MobiDB-lite"/>
    </source>
</evidence>
<keyword evidence="4" id="KW-1185">Reference proteome</keyword>
<sequence length="225" mass="25317">MAAAALDTDDVAATVDEHARANEGYGNGHEGHDGVVIHNHDDDDDDDEEEEEEEEKEEEEGEGRRGRTTMVTLTVMVMMTVMMLLLMRLLLVVMVMANHGDDEGRDSDDDDGDHDADDGHDGVEHPQQPERENGFQMHNTIHEDRHQQMKLLGSVGEAFNVDDWSLDLCTLLQDRMQCQVGFARAGRETCQLRPQKLWDNTEFSQNCRSANCSISTYADSSFLSF</sequence>
<name>A0A1Q9CYD5_SYMMI</name>
<evidence type="ECO:0000313" key="4">
    <source>
        <dbReference type="Proteomes" id="UP000186817"/>
    </source>
</evidence>
<protein>
    <submittedName>
        <fullName evidence="3">Uncharacterized protein</fullName>
    </submittedName>
</protein>
<feature type="compositionally biased region" description="Acidic residues" evidence="1">
    <location>
        <begin position="103"/>
        <end position="116"/>
    </location>
</feature>
<feature type="region of interest" description="Disordered" evidence="1">
    <location>
        <begin position="1"/>
        <end position="67"/>
    </location>
</feature>
<feature type="region of interest" description="Disordered" evidence="1">
    <location>
        <begin position="102"/>
        <end position="133"/>
    </location>
</feature>
<keyword evidence="2" id="KW-0812">Transmembrane</keyword>
<organism evidence="3 4">
    <name type="scientific">Symbiodinium microadriaticum</name>
    <name type="common">Dinoflagellate</name>
    <name type="synonym">Zooxanthella microadriatica</name>
    <dbReference type="NCBI Taxonomy" id="2951"/>
    <lineage>
        <taxon>Eukaryota</taxon>
        <taxon>Sar</taxon>
        <taxon>Alveolata</taxon>
        <taxon>Dinophyceae</taxon>
        <taxon>Suessiales</taxon>
        <taxon>Symbiodiniaceae</taxon>
        <taxon>Symbiodinium</taxon>
    </lineage>
</organism>
<dbReference type="Proteomes" id="UP000186817">
    <property type="component" value="Unassembled WGS sequence"/>
</dbReference>
<evidence type="ECO:0000256" key="2">
    <source>
        <dbReference type="SAM" id="Phobius"/>
    </source>
</evidence>
<keyword evidence="2" id="KW-1133">Transmembrane helix</keyword>
<dbReference type="AlphaFoldDB" id="A0A1Q9CYD5"/>
<evidence type="ECO:0000313" key="3">
    <source>
        <dbReference type="EMBL" id="OLP87910.1"/>
    </source>
</evidence>
<dbReference type="EMBL" id="LSRX01000836">
    <property type="protein sequence ID" value="OLP87910.1"/>
    <property type="molecule type" value="Genomic_DNA"/>
</dbReference>
<keyword evidence="2" id="KW-0472">Membrane</keyword>
<feature type="compositionally biased region" description="Acidic residues" evidence="1">
    <location>
        <begin position="42"/>
        <end position="61"/>
    </location>
</feature>
<feature type="compositionally biased region" description="Basic and acidic residues" evidence="1">
    <location>
        <begin position="117"/>
        <end position="133"/>
    </location>
</feature>
<feature type="compositionally biased region" description="Basic and acidic residues" evidence="1">
    <location>
        <begin position="29"/>
        <end position="41"/>
    </location>
</feature>
<feature type="compositionally biased region" description="Low complexity" evidence="1">
    <location>
        <begin position="1"/>
        <end position="14"/>
    </location>
</feature>
<reference evidence="3 4" key="1">
    <citation type="submission" date="2016-02" db="EMBL/GenBank/DDBJ databases">
        <title>Genome analysis of coral dinoflagellate symbionts highlights evolutionary adaptations to a symbiotic lifestyle.</title>
        <authorList>
            <person name="Aranda M."/>
            <person name="Li Y."/>
            <person name="Liew Y.J."/>
            <person name="Baumgarten S."/>
            <person name="Simakov O."/>
            <person name="Wilson M."/>
            <person name="Piel J."/>
            <person name="Ashoor H."/>
            <person name="Bougouffa S."/>
            <person name="Bajic V.B."/>
            <person name="Ryu T."/>
            <person name="Ravasi T."/>
            <person name="Bayer T."/>
            <person name="Micklem G."/>
            <person name="Kim H."/>
            <person name="Bhak J."/>
            <person name="Lajeunesse T.C."/>
            <person name="Voolstra C.R."/>
        </authorList>
    </citation>
    <scope>NUCLEOTIDE SEQUENCE [LARGE SCALE GENOMIC DNA]</scope>
    <source>
        <strain evidence="3 4">CCMP2467</strain>
    </source>
</reference>